<dbReference type="PANTHER" id="PTHR24404:SF111">
    <property type="entry name" value="GASTRULA ZINC FINGER PROTEIN XLCGF49.1-LIKE-RELATED"/>
    <property type="match status" value="1"/>
</dbReference>
<protein>
    <recommendedName>
        <fullName evidence="9">C2H2-type domain-containing protein</fullName>
    </recommendedName>
</protein>
<dbReference type="GO" id="GO:0000978">
    <property type="term" value="F:RNA polymerase II cis-regulatory region sequence-specific DNA binding"/>
    <property type="evidence" value="ECO:0007669"/>
    <property type="project" value="TreeGrafter"/>
</dbReference>
<dbReference type="PROSITE" id="PS50157">
    <property type="entry name" value="ZINC_FINGER_C2H2_2"/>
    <property type="match status" value="4"/>
</dbReference>
<dbReference type="HOGENOM" id="CLU_1031776_0_0_1"/>
<dbReference type="GO" id="GO:0006357">
    <property type="term" value="P:regulation of transcription by RNA polymerase II"/>
    <property type="evidence" value="ECO:0007669"/>
    <property type="project" value="TreeGrafter"/>
</dbReference>
<feature type="domain" description="C2H2-type" evidence="9">
    <location>
        <begin position="135"/>
        <end position="162"/>
    </location>
</feature>
<dbReference type="FunFam" id="3.30.160.60:FF:000882">
    <property type="entry name" value="Predicted gene, 21060"/>
    <property type="match status" value="1"/>
</dbReference>
<keyword evidence="6" id="KW-0862">Zinc</keyword>
<evidence type="ECO:0000256" key="2">
    <source>
        <dbReference type="ARBA" id="ARBA00006991"/>
    </source>
</evidence>
<evidence type="ECO:0000256" key="7">
    <source>
        <dbReference type="ARBA" id="ARBA00023125"/>
    </source>
</evidence>
<accession>T1HRJ6</accession>
<dbReference type="GO" id="GO:0003700">
    <property type="term" value="F:DNA-binding transcription factor activity"/>
    <property type="evidence" value="ECO:0007669"/>
    <property type="project" value="TreeGrafter"/>
</dbReference>
<keyword evidence="3" id="KW-0479">Metal-binding</keyword>
<feature type="domain" description="C2H2-type" evidence="9">
    <location>
        <begin position="107"/>
        <end position="134"/>
    </location>
</feature>
<dbReference type="AlphaFoldDB" id="T1HRJ6"/>
<evidence type="ECO:0000256" key="5">
    <source>
        <dbReference type="ARBA" id="ARBA00022771"/>
    </source>
</evidence>
<dbReference type="InterPro" id="IPR013087">
    <property type="entry name" value="Znf_C2H2_type"/>
</dbReference>
<keyword evidence="4" id="KW-0677">Repeat</keyword>
<dbReference type="eggNOG" id="KOG1721">
    <property type="taxonomic scope" value="Eukaryota"/>
</dbReference>
<evidence type="ECO:0000256" key="3">
    <source>
        <dbReference type="ARBA" id="ARBA00022723"/>
    </source>
</evidence>
<keyword evidence="5" id="KW-0863">Zinc-finger</keyword>
<dbReference type="EMBL" id="ACPB03000664">
    <property type="status" value="NOT_ANNOTATED_CDS"/>
    <property type="molecule type" value="Genomic_DNA"/>
</dbReference>
<evidence type="ECO:0000256" key="8">
    <source>
        <dbReference type="ARBA" id="ARBA00023242"/>
    </source>
</evidence>
<proteinExistence type="inferred from homology"/>
<dbReference type="STRING" id="13249.T1HRJ6"/>
<dbReference type="Proteomes" id="UP000015103">
    <property type="component" value="Unassembled WGS sequence"/>
</dbReference>
<comment type="subcellular location">
    <subcellularLocation>
        <location evidence="1">Nucleus</location>
    </subcellularLocation>
</comment>
<evidence type="ECO:0000256" key="4">
    <source>
        <dbReference type="ARBA" id="ARBA00022737"/>
    </source>
</evidence>
<organism evidence="10 11">
    <name type="scientific">Rhodnius prolixus</name>
    <name type="common">Triatomid bug</name>
    <dbReference type="NCBI Taxonomy" id="13249"/>
    <lineage>
        <taxon>Eukaryota</taxon>
        <taxon>Metazoa</taxon>
        <taxon>Ecdysozoa</taxon>
        <taxon>Arthropoda</taxon>
        <taxon>Hexapoda</taxon>
        <taxon>Insecta</taxon>
        <taxon>Pterygota</taxon>
        <taxon>Neoptera</taxon>
        <taxon>Paraneoptera</taxon>
        <taxon>Hemiptera</taxon>
        <taxon>Heteroptera</taxon>
        <taxon>Panheteroptera</taxon>
        <taxon>Cimicomorpha</taxon>
        <taxon>Reduviidae</taxon>
        <taxon>Triatominae</taxon>
        <taxon>Rhodnius</taxon>
    </lineage>
</organism>
<dbReference type="VEuPathDB" id="VectorBase:RPRC006666"/>
<dbReference type="GO" id="GO:0008270">
    <property type="term" value="F:zinc ion binding"/>
    <property type="evidence" value="ECO:0007669"/>
    <property type="project" value="UniProtKB-KW"/>
</dbReference>
<dbReference type="SUPFAM" id="SSF57667">
    <property type="entry name" value="beta-beta-alpha zinc fingers"/>
    <property type="match status" value="3"/>
</dbReference>
<reference evidence="10" key="1">
    <citation type="submission" date="2015-05" db="UniProtKB">
        <authorList>
            <consortium name="EnsemblMetazoa"/>
        </authorList>
    </citation>
    <scope>IDENTIFICATION</scope>
</reference>
<dbReference type="EnsemblMetazoa" id="RPRC006666-RA">
    <property type="protein sequence ID" value="RPRC006666-PA"/>
    <property type="gene ID" value="RPRC006666"/>
</dbReference>
<dbReference type="PANTHER" id="PTHR24404">
    <property type="entry name" value="ZINC FINGER PROTEIN"/>
    <property type="match status" value="1"/>
</dbReference>
<dbReference type="InterPro" id="IPR050589">
    <property type="entry name" value="Ikaros_C2H2-ZF"/>
</dbReference>
<evidence type="ECO:0000256" key="6">
    <source>
        <dbReference type="ARBA" id="ARBA00022833"/>
    </source>
</evidence>
<comment type="similarity">
    <text evidence="2">Belongs to the krueppel C2H2-type zinc-finger protein family.</text>
</comment>
<keyword evidence="8" id="KW-0539">Nucleus</keyword>
<dbReference type="InParanoid" id="T1HRJ6"/>
<keyword evidence="11" id="KW-1185">Reference proteome</keyword>
<feature type="domain" description="C2H2-type" evidence="9">
    <location>
        <begin position="79"/>
        <end position="106"/>
    </location>
</feature>
<keyword evidence="7" id="KW-0238">DNA-binding</keyword>
<dbReference type="InterPro" id="IPR036236">
    <property type="entry name" value="Znf_C2H2_sf"/>
</dbReference>
<evidence type="ECO:0000313" key="10">
    <source>
        <dbReference type="EnsemblMetazoa" id="RPRC006666-PA"/>
    </source>
</evidence>
<feature type="domain" description="C2H2-type" evidence="9">
    <location>
        <begin position="163"/>
        <end position="190"/>
    </location>
</feature>
<sequence length="270" mass="31608">MDLWKGAESLIIKEEVVCKSECEVIIDVLEDSVDINPDITYPDVLSCSEVKENIQTQQMKRKQSRARTTMRTHTGERPYKCDQCSYSAKVLCALYRHKRVHTGERPYACQECTYRAAQPSHLVRHKMIHTGERPHSCSQCSYSASQMSHLVRHMSVHNNYRPFPCTECPYRAKRKSHLQKHLATHEKERKNNATCTRELRHIKRAQFNYAEDGYEYLTKVSKSCKFCTDEKLECKLDRKIKHADDEVNDDHLVADEHYHPSDFVQINMND</sequence>
<dbReference type="OMA" id="DEKLECK"/>
<dbReference type="FunFam" id="3.30.160.60:FF:001627">
    <property type="entry name" value="Zinc finger protein 655"/>
    <property type="match status" value="1"/>
</dbReference>
<dbReference type="GO" id="GO:0005634">
    <property type="term" value="C:nucleus"/>
    <property type="evidence" value="ECO:0007669"/>
    <property type="project" value="UniProtKB-SubCell"/>
</dbReference>
<evidence type="ECO:0000313" key="11">
    <source>
        <dbReference type="Proteomes" id="UP000015103"/>
    </source>
</evidence>
<dbReference type="Pfam" id="PF00096">
    <property type="entry name" value="zf-C2H2"/>
    <property type="match status" value="1"/>
</dbReference>
<evidence type="ECO:0000259" key="9">
    <source>
        <dbReference type="PROSITE" id="PS50157"/>
    </source>
</evidence>
<name>T1HRJ6_RHOPR</name>
<dbReference type="Gene3D" id="3.30.160.60">
    <property type="entry name" value="Classic Zinc Finger"/>
    <property type="match status" value="4"/>
</dbReference>
<dbReference type="SMART" id="SM00355">
    <property type="entry name" value="ZnF_C2H2"/>
    <property type="match status" value="4"/>
</dbReference>
<dbReference type="FunFam" id="3.30.160.60:FF:000145">
    <property type="entry name" value="Zinc finger protein 574"/>
    <property type="match status" value="1"/>
</dbReference>
<evidence type="ECO:0000256" key="1">
    <source>
        <dbReference type="ARBA" id="ARBA00004123"/>
    </source>
</evidence>
<dbReference type="FunFam" id="3.30.160.60:FF:000446">
    <property type="entry name" value="Zinc finger protein"/>
    <property type="match status" value="1"/>
</dbReference>